<keyword evidence="4" id="KW-1185">Reference proteome</keyword>
<gene>
    <name evidence="3" type="ORF">DSM106972_098480</name>
</gene>
<comment type="similarity">
    <text evidence="1">Belongs to the ParA family.</text>
</comment>
<evidence type="ECO:0000313" key="4">
    <source>
        <dbReference type="Proteomes" id="UP000271624"/>
    </source>
</evidence>
<dbReference type="EMBL" id="RSCL01000071">
    <property type="protein sequence ID" value="RUS92674.1"/>
    <property type="molecule type" value="Genomic_DNA"/>
</dbReference>
<dbReference type="CDD" id="cd02042">
    <property type="entry name" value="ParAB_family"/>
    <property type="match status" value="1"/>
</dbReference>
<dbReference type="InterPro" id="IPR027417">
    <property type="entry name" value="P-loop_NTPase"/>
</dbReference>
<evidence type="ECO:0000256" key="1">
    <source>
        <dbReference type="ARBA" id="ARBA00006976"/>
    </source>
</evidence>
<dbReference type="InterPro" id="IPR025669">
    <property type="entry name" value="AAA_dom"/>
</dbReference>
<evidence type="ECO:0000259" key="2">
    <source>
        <dbReference type="Pfam" id="PF13614"/>
    </source>
</evidence>
<dbReference type="Proteomes" id="UP000271624">
    <property type="component" value="Unassembled WGS sequence"/>
</dbReference>
<reference evidence="3" key="1">
    <citation type="submission" date="2018-12" db="EMBL/GenBank/DDBJ databases">
        <authorList>
            <person name="Will S."/>
            <person name="Neumann-Schaal M."/>
            <person name="Henke P."/>
        </authorList>
    </citation>
    <scope>NUCLEOTIDE SEQUENCE</scope>
    <source>
        <strain evidence="3">PCC 7102</strain>
    </source>
</reference>
<protein>
    <recommendedName>
        <fullName evidence="2">AAA domain-containing protein</fullName>
    </recommendedName>
</protein>
<sequence>MYNGAGKQNSLMSRIIAVFNQAGGVAKTTLTQNLGYQLAQLGHRVLLIDIDPQASLTIFMGLVPRQLEQTVHNAIVEEQPLPIVEKIHGMDLAPANISLSTAEMQLVNASMRDFRLKEAIEPIQEDYDFILIDCPPSLGLLSYISLVAATHVLVPLETHFKAFEGTGELLKTVATVRNKPNRKLQIAGFVPTKYDARNSQDTRTLAAITEQLAGAGTVFAPIPRSTAFVDASEERMPLAVYEPKHPSVQILKKIAVSLESLQ</sequence>
<dbReference type="Gene3D" id="3.40.50.300">
    <property type="entry name" value="P-loop containing nucleotide triphosphate hydrolases"/>
    <property type="match status" value="1"/>
</dbReference>
<evidence type="ECO:0000313" key="3">
    <source>
        <dbReference type="EMBL" id="RUS92674.1"/>
    </source>
</evidence>
<proteinExistence type="inferred from homology"/>
<feature type="domain" description="AAA" evidence="2">
    <location>
        <begin position="14"/>
        <end position="186"/>
    </location>
</feature>
<dbReference type="PANTHER" id="PTHR13696">
    <property type="entry name" value="P-LOOP CONTAINING NUCLEOSIDE TRIPHOSPHATE HYDROLASE"/>
    <property type="match status" value="1"/>
</dbReference>
<organism evidence="3 4">
    <name type="scientific">Dulcicalothrix desertica PCC 7102</name>
    <dbReference type="NCBI Taxonomy" id="232991"/>
    <lineage>
        <taxon>Bacteria</taxon>
        <taxon>Bacillati</taxon>
        <taxon>Cyanobacteriota</taxon>
        <taxon>Cyanophyceae</taxon>
        <taxon>Nostocales</taxon>
        <taxon>Calotrichaceae</taxon>
        <taxon>Dulcicalothrix</taxon>
    </lineage>
</organism>
<comment type="caution">
    <text evidence="3">The sequence shown here is derived from an EMBL/GenBank/DDBJ whole genome shotgun (WGS) entry which is preliminary data.</text>
</comment>
<dbReference type="Pfam" id="PF13614">
    <property type="entry name" value="AAA_31"/>
    <property type="match status" value="1"/>
</dbReference>
<dbReference type="SUPFAM" id="SSF52540">
    <property type="entry name" value="P-loop containing nucleoside triphosphate hydrolases"/>
    <property type="match status" value="1"/>
</dbReference>
<dbReference type="InterPro" id="IPR050678">
    <property type="entry name" value="DNA_Partitioning_ATPase"/>
</dbReference>
<name>A0A433UFT7_9CYAN</name>
<dbReference type="AlphaFoldDB" id="A0A433UFT7"/>
<dbReference type="PANTHER" id="PTHR13696:SF52">
    <property type="entry name" value="PARA FAMILY PROTEIN CT_582"/>
    <property type="match status" value="1"/>
</dbReference>
<reference evidence="3" key="2">
    <citation type="journal article" date="2019" name="Genome Biol. Evol.">
        <title>Day and night: Metabolic profiles and evolutionary relationships of six axenic non-marine cyanobacteria.</title>
        <authorList>
            <person name="Will S.E."/>
            <person name="Henke P."/>
            <person name="Boedeker C."/>
            <person name="Huang S."/>
            <person name="Brinkmann H."/>
            <person name="Rohde M."/>
            <person name="Jarek M."/>
            <person name="Friedl T."/>
            <person name="Seufert S."/>
            <person name="Schumacher M."/>
            <person name="Overmann J."/>
            <person name="Neumann-Schaal M."/>
            <person name="Petersen J."/>
        </authorList>
    </citation>
    <scope>NUCLEOTIDE SEQUENCE [LARGE SCALE GENOMIC DNA]</scope>
    <source>
        <strain evidence="3">PCC 7102</strain>
    </source>
</reference>
<dbReference type="FunFam" id="3.40.50.300:FF:000285">
    <property type="entry name" value="Sporulation initiation inhibitor Soj"/>
    <property type="match status" value="1"/>
</dbReference>
<accession>A0A433UFT7</accession>